<feature type="transmembrane region" description="Helical" evidence="9">
    <location>
        <begin position="198"/>
        <end position="221"/>
    </location>
</feature>
<dbReference type="PANTHER" id="PTHR21137:SF44">
    <property type="entry name" value="ODORANT RECEPTOR 13A-RELATED"/>
    <property type="match status" value="1"/>
</dbReference>
<evidence type="ECO:0000256" key="4">
    <source>
        <dbReference type="ARBA" id="ARBA00022725"/>
    </source>
</evidence>
<dbReference type="GO" id="GO:0005549">
    <property type="term" value="F:odorant binding"/>
    <property type="evidence" value="ECO:0007669"/>
    <property type="project" value="InterPro"/>
</dbReference>
<feature type="transmembrane region" description="Helical" evidence="9">
    <location>
        <begin position="380"/>
        <end position="401"/>
    </location>
</feature>
<dbReference type="AlphaFoldDB" id="A0A2A4K768"/>
<comment type="subcellular location">
    <subcellularLocation>
        <location evidence="9">Cell membrane</location>
        <topology evidence="9">Multi-pass membrane protein</topology>
    </subcellularLocation>
    <subcellularLocation>
        <location evidence="1">Membrane</location>
        <topology evidence="1">Multi-pass membrane protein</topology>
    </subcellularLocation>
</comment>
<keyword evidence="2 9" id="KW-0716">Sensory transduction</keyword>
<accession>A0A2A4K768</accession>
<dbReference type="InterPro" id="IPR004117">
    <property type="entry name" value="7tm6_olfct_rcpt"/>
</dbReference>
<feature type="transmembrane region" description="Helical" evidence="9">
    <location>
        <begin position="282"/>
        <end position="306"/>
    </location>
</feature>
<feature type="transmembrane region" description="Helical" evidence="9">
    <location>
        <begin position="43"/>
        <end position="68"/>
    </location>
</feature>
<dbReference type="GO" id="GO:0007165">
    <property type="term" value="P:signal transduction"/>
    <property type="evidence" value="ECO:0007669"/>
    <property type="project" value="UniProtKB-KW"/>
</dbReference>
<keyword evidence="7 9" id="KW-0675">Receptor</keyword>
<dbReference type="GO" id="GO:0004984">
    <property type="term" value="F:olfactory receptor activity"/>
    <property type="evidence" value="ECO:0007669"/>
    <property type="project" value="InterPro"/>
</dbReference>
<reference evidence="10" key="1">
    <citation type="submission" date="2017-09" db="EMBL/GenBank/DDBJ databases">
        <title>Contemporary evolution of a Lepidopteran species, Heliothis virescens, in response to modern agricultural practices.</title>
        <authorList>
            <person name="Fritz M.L."/>
            <person name="Deyonke A.M."/>
            <person name="Papanicolaou A."/>
            <person name="Micinski S."/>
            <person name="Westbrook J."/>
            <person name="Gould F."/>
        </authorList>
    </citation>
    <scope>NUCLEOTIDE SEQUENCE [LARGE SCALE GENOMIC DNA]</scope>
    <source>
        <strain evidence="10">HvINT-</strain>
        <tissue evidence="10">Whole body</tissue>
    </source>
</reference>
<keyword evidence="8 9" id="KW-0807">Transducer</keyword>
<comment type="similarity">
    <text evidence="9">Belongs to the insect chemoreceptor superfamily. Heteromeric odorant receptor channel (TC 1.A.69) family.</text>
</comment>
<dbReference type="GO" id="GO:0005886">
    <property type="term" value="C:plasma membrane"/>
    <property type="evidence" value="ECO:0007669"/>
    <property type="project" value="UniProtKB-SubCell"/>
</dbReference>
<sequence length="411" mass="46993">MSGVEKSVARKEIHDTLTLCNICIRTIGLSFIDDVPNTFFNSLVIYLAFIVSASLLVLMLAGEIAYVAGQIMIHNASIEEFVGSYLHIAGYDTMSFGKLITIWYKRHTFRQLVVELAEIWPVSIKDKEALEVKRNSLSALKHRQFMYAFWNILGVWLYNLTPLALLAYRKIRGLPTDLGYVWQMAYPFDKTKPVVHGFVYIFETCSGCISVCCMLGSDLLFMTMASHISMLLRLLQDQIRHLGTVDNDNTLGTGSNDCYKDIVAVVKIHQRLIRYINDLEDAFSVVNLINVLLSSVNICCVMFTIVFLDPWMEMSNKFYLGAALTQMGIVCWYADDIYRASIGVADAVYESGWYKSNTRCRRAMLVVLRRSQRPLYFTALKFRAITMITYSSILTTAYSYFTLLYTSYRRD</sequence>
<comment type="caution">
    <text evidence="9">Lacks conserved residue(s) required for the propagation of feature annotation.</text>
</comment>
<dbReference type="SMR" id="A0A2A4K768"/>
<dbReference type="PANTHER" id="PTHR21137">
    <property type="entry name" value="ODORANT RECEPTOR"/>
    <property type="match status" value="1"/>
</dbReference>
<keyword evidence="4 9" id="KW-0552">Olfaction</keyword>
<protein>
    <recommendedName>
        <fullName evidence="9">Odorant receptor</fullName>
    </recommendedName>
</protein>
<evidence type="ECO:0000256" key="9">
    <source>
        <dbReference type="RuleBase" id="RU351113"/>
    </source>
</evidence>
<organism evidence="10">
    <name type="scientific">Heliothis virescens</name>
    <name type="common">Tobacco budworm moth</name>
    <dbReference type="NCBI Taxonomy" id="7102"/>
    <lineage>
        <taxon>Eukaryota</taxon>
        <taxon>Metazoa</taxon>
        <taxon>Ecdysozoa</taxon>
        <taxon>Arthropoda</taxon>
        <taxon>Hexapoda</taxon>
        <taxon>Insecta</taxon>
        <taxon>Pterygota</taxon>
        <taxon>Neoptera</taxon>
        <taxon>Endopterygota</taxon>
        <taxon>Lepidoptera</taxon>
        <taxon>Glossata</taxon>
        <taxon>Ditrysia</taxon>
        <taxon>Noctuoidea</taxon>
        <taxon>Noctuidae</taxon>
        <taxon>Heliothinae</taxon>
        <taxon>Heliothis</taxon>
    </lineage>
</organism>
<dbReference type="Pfam" id="PF02949">
    <property type="entry name" value="7tm_6"/>
    <property type="match status" value="1"/>
</dbReference>
<proteinExistence type="inferred from homology"/>
<evidence type="ECO:0000256" key="8">
    <source>
        <dbReference type="ARBA" id="ARBA00023224"/>
    </source>
</evidence>
<evidence type="ECO:0000256" key="2">
    <source>
        <dbReference type="ARBA" id="ARBA00022606"/>
    </source>
</evidence>
<evidence type="ECO:0000256" key="6">
    <source>
        <dbReference type="ARBA" id="ARBA00023136"/>
    </source>
</evidence>
<evidence type="ECO:0000256" key="7">
    <source>
        <dbReference type="ARBA" id="ARBA00023170"/>
    </source>
</evidence>
<dbReference type="EMBL" id="NWSH01000058">
    <property type="protein sequence ID" value="PCG80087.1"/>
    <property type="molecule type" value="Genomic_DNA"/>
</dbReference>
<evidence type="ECO:0000256" key="3">
    <source>
        <dbReference type="ARBA" id="ARBA00022692"/>
    </source>
</evidence>
<comment type="caution">
    <text evidence="10">The sequence shown here is derived from an EMBL/GenBank/DDBJ whole genome shotgun (WGS) entry which is preliminary data.</text>
</comment>
<evidence type="ECO:0000313" key="10">
    <source>
        <dbReference type="EMBL" id="PCG80087.1"/>
    </source>
</evidence>
<feature type="transmembrane region" description="Helical" evidence="9">
    <location>
        <begin position="147"/>
        <end position="168"/>
    </location>
</feature>
<keyword evidence="6 9" id="KW-0472">Membrane</keyword>
<keyword evidence="5 9" id="KW-1133">Transmembrane helix</keyword>
<gene>
    <name evidence="10" type="ORF">B5V51_11367</name>
</gene>
<evidence type="ECO:0000256" key="5">
    <source>
        <dbReference type="ARBA" id="ARBA00022989"/>
    </source>
</evidence>
<dbReference type="STRING" id="7102.A0A2A4K768"/>
<keyword evidence="3 9" id="KW-0812">Transmembrane</keyword>
<name>A0A2A4K768_HELVI</name>
<evidence type="ECO:0000256" key="1">
    <source>
        <dbReference type="ARBA" id="ARBA00004141"/>
    </source>
</evidence>